<name>A0A1P8JQP4_9BURK</name>
<dbReference type="RefSeq" id="WP_076196073.1">
    <property type="nucleotide sequence ID" value="NZ_CP019236.1"/>
</dbReference>
<feature type="transmembrane region" description="Helical" evidence="1">
    <location>
        <begin position="154"/>
        <end position="183"/>
    </location>
</feature>
<feature type="transmembrane region" description="Helical" evidence="1">
    <location>
        <begin position="239"/>
        <end position="263"/>
    </location>
</feature>
<dbReference type="KEGG" id="rhy:RD110_01675"/>
<sequence>MLCAPHPPDSLPRRALGVLAGWWGVLHFGAVALVLALSPSTHRGAQRLAMARLLYQTTWQVLPWFTALCALVSLVLVRIVLVTAQSYGLSQFALEMVVRVLVLELIPLSAALFVLLRSGLATGSEVAQMRRRGELEGWQHGVLAPWRSHLVPRVVASAFSVVTLAAVSCVVALVVAYTVVYGFTPWGFAAYTRMVGRVFEPAVALGFGVKLMLFSLAVAVIPMATALQQAPGHPRPVDFVVVPYGTVRLLVVLVLIEAGSLAVKYI</sequence>
<evidence type="ECO:0000313" key="3">
    <source>
        <dbReference type="Proteomes" id="UP000186609"/>
    </source>
</evidence>
<evidence type="ECO:0000313" key="2">
    <source>
        <dbReference type="EMBL" id="APW36073.1"/>
    </source>
</evidence>
<dbReference type="EMBL" id="CP019236">
    <property type="protein sequence ID" value="APW36073.1"/>
    <property type="molecule type" value="Genomic_DNA"/>
</dbReference>
<feature type="transmembrane region" description="Helical" evidence="1">
    <location>
        <begin position="61"/>
        <end position="84"/>
    </location>
</feature>
<accession>A0A1P8JQP4</accession>
<dbReference type="AlphaFoldDB" id="A0A1P8JQP4"/>
<feature type="transmembrane region" description="Helical" evidence="1">
    <location>
        <begin position="203"/>
        <end position="227"/>
    </location>
</feature>
<dbReference type="STRING" id="1842727.RD110_01675"/>
<protein>
    <recommendedName>
        <fullName evidence="4">ABC transporter permease</fullName>
    </recommendedName>
</protein>
<keyword evidence="3" id="KW-1185">Reference proteome</keyword>
<dbReference type="GO" id="GO:0043190">
    <property type="term" value="C:ATP-binding cassette (ABC) transporter complex"/>
    <property type="evidence" value="ECO:0007669"/>
    <property type="project" value="InterPro"/>
</dbReference>
<organism evidence="2 3">
    <name type="scientific">Rhodoferax koreensis</name>
    <dbReference type="NCBI Taxonomy" id="1842727"/>
    <lineage>
        <taxon>Bacteria</taxon>
        <taxon>Pseudomonadati</taxon>
        <taxon>Pseudomonadota</taxon>
        <taxon>Betaproteobacteria</taxon>
        <taxon>Burkholderiales</taxon>
        <taxon>Comamonadaceae</taxon>
        <taxon>Rhodoferax</taxon>
    </lineage>
</organism>
<evidence type="ECO:0000256" key="1">
    <source>
        <dbReference type="SAM" id="Phobius"/>
    </source>
</evidence>
<reference evidence="2 3" key="1">
    <citation type="submission" date="2017-01" db="EMBL/GenBank/DDBJ databases">
        <authorList>
            <person name="Mah S.A."/>
            <person name="Swanson W.J."/>
            <person name="Moy G.W."/>
            <person name="Vacquier V.D."/>
        </authorList>
    </citation>
    <scope>NUCLEOTIDE SEQUENCE [LARGE SCALE GENOMIC DNA]</scope>
    <source>
        <strain evidence="2 3">DCY110</strain>
    </source>
</reference>
<keyword evidence="1" id="KW-0472">Membrane</keyword>
<evidence type="ECO:0008006" key="4">
    <source>
        <dbReference type="Google" id="ProtNLM"/>
    </source>
</evidence>
<proteinExistence type="predicted"/>
<dbReference type="InterPro" id="IPR030802">
    <property type="entry name" value="Permease_MalE"/>
</dbReference>
<keyword evidence="1" id="KW-0812">Transmembrane</keyword>
<feature type="transmembrane region" description="Helical" evidence="1">
    <location>
        <begin position="20"/>
        <end position="40"/>
    </location>
</feature>
<gene>
    <name evidence="2" type="ORF">RD110_01675</name>
</gene>
<dbReference type="Proteomes" id="UP000186609">
    <property type="component" value="Chromosome"/>
</dbReference>
<keyword evidence="1" id="KW-1133">Transmembrane helix</keyword>
<dbReference type="Pfam" id="PF02405">
    <property type="entry name" value="MlaE"/>
    <property type="match status" value="1"/>
</dbReference>
<dbReference type="OrthoDB" id="8903628at2"/>